<comment type="function">
    <text evidence="7">This is one of the proteins that bind and probably mediate the attachment of the 5S RNA into the large ribosomal subunit, where it forms part of the central protuberance.</text>
</comment>
<evidence type="ECO:0000256" key="3">
    <source>
        <dbReference type="ARBA" id="ARBA00022884"/>
    </source>
</evidence>
<reference evidence="8" key="1">
    <citation type="journal article" date="2012" name="Science">
        <title>Fermentation, hydrogen, and sulfur metabolism in multiple uncultivated bacterial phyla.</title>
        <authorList>
            <person name="Wrighton K.C."/>
            <person name="Thomas B.C."/>
            <person name="Sharon I."/>
            <person name="Miller C.S."/>
            <person name="Castelle C.J."/>
            <person name="VerBerkmoes N.C."/>
            <person name="Wilkins M.J."/>
            <person name="Hettich R.L."/>
            <person name="Lipton M.S."/>
            <person name="Williams K.H."/>
            <person name="Long P.E."/>
            <person name="Banfield J.F."/>
        </authorList>
    </citation>
    <scope>NUCLEOTIDE SEQUENCE [LARGE SCALE GENOMIC DNA]</scope>
</reference>
<evidence type="ECO:0000313" key="8">
    <source>
        <dbReference type="EMBL" id="EKD66493.1"/>
    </source>
</evidence>
<keyword evidence="2 7" id="KW-0699">rRNA-binding</keyword>
<dbReference type="GO" id="GO:0006412">
    <property type="term" value="P:translation"/>
    <property type="evidence" value="ECO:0007669"/>
    <property type="project" value="UniProtKB-UniRule"/>
</dbReference>
<dbReference type="InterPro" id="IPR005484">
    <property type="entry name" value="Ribosomal_uL18_bac/plant/anim"/>
</dbReference>
<evidence type="ECO:0000256" key="7">
    <source>
        <dbReference type="HAMAP-Rule" id="MF_01337"/>
    </source>
</evidence>
<keyword evidence="5 7" id="KW-0687">Ribonucleoprotein</keyword>
<evidence type="ECO:0000256" key="1">
    <source>
        <dbReference type="ARBA" id="ARBA00007116"/>
    </source>
</evidence>
<comment type="subunit">
    <text evidence="7">Part of the 50S ribosomal subunit; part of the 5S rRNA/L5/L18/L25 subcomplex. Contacts the 5S and 23S rRNAs.</text>
</comment>
<name>K2BCH2_9BACT</name>
<evidence type="ECO:0000256" key="5">
    <source>
        <dbReference type="ARBA" id="ARBA00023274"/>
    </source>
</evidence>
<dbReference type="PANTHER" id="PTHR12899">
    <property type="entry name" value="39S RIBOSOMAL PROTEIN L18, MITOCHONDRIAL"/>
    <property type="match status" value="1"/>
</dbReference>
<protein>
    <recommendedName>
        <fullName evidence="6 7">Large ribosomal subunit protein uL18</fullName>
    </recommendedName>
</protein>
<sequence length="113" mass="13272">MLEKVQKRIRRHTRIRAKISWTSLRPRLAVFRSNVNIYAQLIDDEAGKTLVSFSDIKIAKWNKTEKATKVWEEIAKKAVTAWITTCVFDRGGFVYMWRVKALADAARNNWLQF</sequence>
<dbReference type="EMBL" id="AMFJ01021624">
    <property type="protein sequence ID" value="EKD66493.1"/>
    <property type="molecule type" value="Genomic_DNA"/>
</dbReference>
<dbReference type="Pfam" id="PF00861">
    <property type="entry name" value="Ribosomal_L18p"/>
    <property type="match status" value="1"/>
</dbReference>
<dbReference type="GO" id="GO:0022625">
    <property type="term" value="C:cytosolic large ribosomal subunit"/>
    <property type="evidence" value="ECO:0007669"/>
    <property type="project" value="TreeGrafter"/>
</dbReference>
<keyword evidence="4 7" id="KW-0689">Ribosomal protein</keyword>
<dbReference type="GO" id="GO:0008097">
    <property type="term" value="F:5S rRNA binding"/>
    <property type="evidence" value="ECO:0007669"/>
    <property type="project" value="TreeGrafter"/>
</dbReference>
<accession>K2BCH2</accession>
<dbReference type="NCBIfam" id="TIGR00060">
    <property type="entry name" value="L18_bact"/>
    <property type="match status" value="1"/>
</dbReference>
<organism evidence="8">
    <name type="scientific">uncultured bacterium</name>
    <name type="common">gcode 4</name>
    <dbReference type="NCBI Taxonomy" id="1234023"/>
    <lineage>
        <taxon>Bacteria</taxon>
        <taxon>environmental samples</taxon>
    </lineage>
</organism>
<dbReference type="InterPro" id="IPR057268">
    <property type="entry name" value="Ribosomal_L18"/>
</dbReference>
<dbReference type="PANTHER" id="PTHR12899:SF3">
    <property type="entry name" value="LARGE RIBOSOMAL SUBUNIT PROTEIN UL18M"/>
    <property type="match status" value="1"/>
</dbReference>
<keyword evidence="3 7" id="KW-0694">RNA-binding</keyword>
<proteinExistence type="inferred from homology"/>
<dbReference type="SUPFAM" id="SSF53137">
    <property type="entry name" value="Translational machinery components"/>
    <property type="match status" value="1"/>
</dbReference>
<comment type="caution">
    <text evidence="8">The sequence shown here is derived from an EMBL/GenBank/DDBJ whole genome shotgun (WGS) entry which is preliminary data.</text>
</comment>
<dbReference type="InterPro" id="IPR004389">
    <property type="entry name" value="Ribosomal_uL18_bac-type"/>
</dbReference>
<dbReference type="Gene3D" id="3.30.420.100">
    <property type="match status" value="1"/>
</dbReference>
<dbReference type="FunFam" id="3.30.420.100:FF:000001">
    <property type="entry name" value="50S ribosomal protein L18"/>
    <property type="match status" value="1"/>
</dbReference>
<comment type="similarity">
    <text evidence="1 7">Belongs to the universal ribosomal protein uL18 family.</text>
</comment>
<gene>
    <name evidence="7 8" type="primary">rplR</name>
    <name evidence="8" type="ORF">ACD_49C00038G0027</name>
</gene>
<evidence type="ECO:0000256" key="2">
    <source>
        <dbReference type="ARBA" id="ARBA00022730"/>
    </source>
</evidence>
<dbReference type="AlphaFoldDB" id="K2BCH2"/>
<dbReference type="CDD" id="cd00432">
    <property type="entry name" value="Ribosomal_L18_L5e"/>
    <property type="match status" value="1"/>
</dbReference>
<evidence type="ECO:0000256" key="6">
    <source>
        <dbReference type="ARBA" id="ARBA00035197"/>
    </source>
</evidence>
<evidence type="ECO:0000256" key="4">
    <source>
        <dbReference type="ARBA" id="ARBA00022980"/>
    </source>
</evidence>
<dbReference type="HAMAP" id="MF_01337_B">
    <property type="entry name" value="Ribosomal_uL18_B"/>
    <property type="match status" value="1"/>
</dbReference>
<dbReference type="GO" id="GO:0003735">
    <property type="term" value="F:structural constituent of ribosome"/>
    <property type="evidence" value="ECO:0007669"/>
    <property type="project" value="InterPro"/>
</dbReference>